<dbReference type="PRINTS" id="PR00237">
    <property type="entry name" value="GPCRRHODOPSN"/>
</dbReference>
<sequence>MNFSSNMTTLNSSDPNGTDSSSGSSSESYDQYYYVEAICYPIMLAFGTVGNILSLVILSRMKPKTSTSVYLTFVAVADMFVLEVLSTRTALFTECILLFLCGVFNVYSLTESYYCIQMHPLDDPTMSLPVNLPDCRDRTAWLTTWYPLQERAEMGNSVFKYVLIAAINSAISCNLYHNWNAQESLFRDRLRSLKGGGYAYMKSNIILCASTLLYLTTQLPATVFKALIYAKTYNAYPLPDSVAKPAAPFITQLQLLNYSLNFYLYFAVSQRFREELLLIWQEVTHTKPVSAASKTSYVEPPIPLTLILPRGTSEISFVSEGGEMVEVNRHFPLPPIPERDQINEADCMSKGSVSADYDLGGLEPVVRYGNSVTPPRTDKLFPRFSIGKLKQNEL</sequence>
<evidence type="ECO:0000256" key="6">
    <source>
        <dbReference type="SAM" id="Phobius"/>
    </source>
</evidence>
<evidence type="ECO:0000256" key="1">
    <source>
        <dbReference type="ARBA" id="ARBA00004370"/>
    </source>
</evidence>
<dbReference type="InterPro" id="IPR000276">
    <property type="entry name" value="GPCR_Rhodpsn"/>
</dbReference>
<gene>
    <name evidence="7" type="ORF">BV898_09085</name>
</gene>
<dbReference type="GO" id="GO:0016020">
    <property type="term" value="C:membrane"/>
    <property type="evidence" value="ECO:0007669"/>
    <property type="project" value="UniProtKB-SubCell"/>
</dbReference>
<name>A0A1W0WNJ0_HYPEX</name>
<comment type="caution">
    <text evidence="7">The sequence shown here is derived from an EMBL/GenBank/DDBJ whole genome shotgun (WGS) entry which is preliminary data.</text>
</comment>
<evidence type="ECO:0000256" key="3">
    <source>
        <dbReference type="ARBA" id="ARBA00022989"/>
    </source>
</evidence>
<keyword evidence="4 6" id="KW-0472">Membrane</keyword>
<feature type="transmembrane region" description="Helical" evidence="6">
    <location>
        <begin position="32"/>
        <end position="57"/>
    </location>
</feature>
<keyword evidence="2 6" id="KW-0812">Transmembrane</keyword>
<dbReference type="Gene3D" id="1.20.1070.10">
    <property type="entry name" value="Rhodopsin 7-helix transmembrane proteins"/>
    <property type="match status" value="1"/>
</dbReference>
<feature type="transmembrane region" description="Helical" evidence="6">
    <location>
        <begin position="197"/>
        <end position="215"/>
    </location>
</feature>
<dbReference type="PANTHER" id="PTHR46641">
    <property type="entry name" value="FMRFAMIDE RECEPTOR-RELATED"/>
    <property type="match status" value="1"/>
</dbReference>
<proteinExistence type="predicted"/>
<organism evidence="7 8">
    <name type="scientific">Hypsibius exemplaris</name>
    <name type="common">Freshwater tardigrade</name>
    <dbReference type="NCBI Taxonomy" id="2072580"/>
    <lineage>
        <taxon>Eukaryota</taxon>
        <taxon>Metazoa</taxon>
        <taxon>Ecdysozoa</taxon>
        <taxon>Tardigrada</taxon>
        <taxon>Eutardigrada</taxon>
        <taxon>Parachela</taxon>
        <taxon>Hypsibioidea</taxon>
        <taxon>Hypsibiidae</taxon>
        <taxon>Hypsibius</taxon>
    </lineage>
</organism>
<dbReference type="AlphaFoldDB" id="A0A1W0WNJ0"/>
<evidence type="ECO:0008006" key="9">
    <source>
        <dbReference type="Google" id="ProtNLM"/>
    </source>
</evidence>
<evidence type="ECO:0000256" key="4">
    <source>
        <dbReference type="ARBA" id="ARBA00023136"/>
    </source>
</evidence>
<reference evidence="8" key="1">
    <citation type="submission" date="2017-01" db="EMBL/GenBank/DDBJ databases">
        <title>Comparative genomics of anhydrobiosis in the tardigrade Hypsibius dujardini.</title>
        <authorList>
            <person name="Yoshida Y."/>
            <person name="Koutsovoulos G."/>
            <person name="Laetsch D."/>
            <person name="Stevens L."/>
            <person name="Kumar S."/>
            <person name="Horikawa D."/>
            <person name="Ishino K."/>
            <person name="Komine S."/>
            <person name="Tomita M."/>
            <person name="Blaxter M."/>
            <person name="Arakawa K."/>
        </authorList>
    </citation>
    <scope>NUCLEOTIDE SEQUENCE [LARGE SCALE GENOMIC DNA]</scope>
    <source>
        <strain evidence="8">Z151</strain>
    </source>
</reference>
<feature type="compositionally biased region" description="Low complexity" evidence="5">
    <location>
        <begin position="11"/>
        <end position="25"/>
    </location>
</feature>
<dbReference type="GO" id="GO:0004930">
    <property type="term" value="F:G protein-coupled receptor activity"/>
    <property type="evidence" value="ECO:0007669"/>
    <property type="project" value="InterPro"/>
</dbReference>
<dbReference type="SUPFAM" id="SSF81321">
    <property type="entry name" value="Family A G protein-coupled receptor-like"/>
    <property type="match status" value="1"/>
</dbReference>
<accession>A0A1W0WNJ0</accession>
<feature type="compositionally biased region" description="Polar residues" evidence="5">
    <location>
        <begin position="1"/>
        <end position="10"/>
    </location>
</feature>
<dbReference type="InterPro" id="IPR052954">
    <property type="entry name" value="GPCR-Ligand_Int"/>
</dbReference>
<evidence type="ECO:0000256" key="5">
    <source>
        <dbReference type="SAM" id="MobiDB-lite"/>
    </source>
</evidence>
<evidence type="ECO:0000313" key="8">
    <source>
        <dbReference type="Proteomes" id="UP000192578"/>
    </source>
</evidence>
<evidence type="ECO:0000256" key="2">
    <source>
        <dbReference type="ARBA" id="ARBA00022692"/>
    </source>
</evidence>
<dbReference type="EMBL" id="MTYJ01000070">
    <property type="protein sequence ID" value="OQV16727.1"/>
    <property type="molecule type" value="Genomic_DNA"/>
</dbReference>
<keyword evidence="3 6" id="KW-1133">Transmembrane helix</keyword>
<dbReference type="OrthoDB" id="9983318at2759"/>
<feature type="region of interest" description="Disordered" evidence="5">
    <location>
        <begin position="1"/>
        <end position="25"/>
    </location>
</feature>
<protein>
    <recommendedName>
        <fullName evidence="9">G-protein coupled receptors family 1 profile domain-containing protein</fullName>
    </recommendedName>
</protein>
<keyword evidence="8" id="KW-1185">Reference proteome</keyword>
<dbReference type="Proteomes" id="UP000192578">
    <property type="component" value="Unassembled WGS sequence"/>
</dbReference>
<comment type="subcellular location">
    <subcellularLocation>
        <location evidence="1">Membrane</location>
    </subcellularLocation>
</comment>
<evidence type="ECO:0000313" key="7">
    <source>
        <dbReference type="EMBL" id="OQV16727.1"/>
    </source>
</evidence>
<feature type="transmembrane region" description="Helical" evidence="6">
    <location>
        <begin position="69"/>
        <end position="85"/>
    </location>
</feature>
<feature type="transmembrane region" description="Helical" evidence="6">
    <location>
        <begin position="91"/>
        <end position="109"/>
    </location>
</feature>